<dbReference type="AlphaFoldDB" id="A0A815BFW4"/>
<evidence type="ECO:0000313" key="3">
    <source>
        <dbReference type="Proteomes" id="UP000663852"/>
    </source>
</evidence>
<dbReference type="EMBL" id="CAJNOJ010000192">
    <property type="protein sequence ID" value="CAF1269618.1"/>
    <property type="molecule type" value="Genomic_DNA"/>
</dbReference>
<keyword evidence="1" id="KW-1133">Transmembrane helix</keyword>
<dbReference type="OrthoDB" id="5951020at2759"/>
<keyword evidence="1" id="KW-0812">Transmembrane</keyword>
<comment type="caution">
    <text evidence="2">The sequence shown here is derived from an EMBL/GenBank/DDBJ whole genome shotgun (WGS) entry which is preliminary data.</text>
</comment>
<gene>
    <name evidence="2" type="ORF">EDS130_LOCUS28958</name>
</gene>
<dbReference type="Gene3D" id="3.40.50.1010">
    <property type="entry name" value="5'-nuclease"/>
    <property type="match status" value="1"/>
</dbReference>
<proteinExistence type="predicted"/>
<protein>
    <submittedName>
        <fullName evidence="2">Uncharacterized protein</fullName>
    </submittedName>
</protein>
<evidence type="ECO:0000256" key="1">
    <source>
        <dbReference type="SAM" id="Phobius"/>
    </source>
</evidence>
<evidence type="ECO:0000313" key="2">
    <source>
        <dbReference type="EMBL" id="CAF1269618.1"/>
    </source>
</evidence>
<accession>A0A815BFW4</accession>
<keyword evidence="1" id="KW-0472">Membrane</keyword>
<dbReference type="Proteomes" id="UP000663852">
    <property type="component" value="Unassembled WGS sequence"/>
</dbReference>
<organism evidence="2 3">
    <name type="scientific">Adineta ricciae</name>
    <name type="common">Rotifer</name>
    <dbReference type="NCBI Taxonomy" id="249248"/>
    <lineage>
        <taxon>Eukaryota</taxon>
        <taxon>Metazoa</taxon>
        <taxon>Spiralia</taxon>
        <taxon>Gnathifera</taxon>
        <taxon>Rotifera</taxon>
        <taxon>Eurotatoria</taxon>
        <taxon>Bdelloidea</taxon>
        <taxon>Adinetida</taxon>
        <taxon>Adinetidae</taxon>
        <taxon>Adineta</taxon>
    </lineage>
</organism>
<sequence length="211" mass="24529">MISSIELLVVAVIILISVILYYFQKLYGSTSTDVHIVVDNSNIFIVCSAYSQRKDRYLIENKKRSRNIQTRIVGGSEPPKNARVWKEWENRGYTVLLGERTSSNKEEFLDDVLHSQMFKLILSHPSKRTRRQVLVLLSGDGNSNYGRTSFPEAVRTALQHNWNVELWSWKNSFSKKFSQIQNDYPSQMTINYFDSNRNKFTFTESAKKKAT</sequence>
<feature type="transmembrane region" description="Helical" evidence="1">
    <location>
        <begin position="7"/>
        <end position="23"/>
    </location>
</feature>
<reference evidence="2" key="1">
    <citation type="submission" date="2021-02" db="EMBL/GenBank/DDBJ databases">
        <authorList>
            <person name="Nowell W R."/>
        </authorList>
    </citation>
    <scope>NUCLEOTIDE SEQUENCE</scope>
</reference>
<name>A0A815BFW4_ADIRI</name>